<dbReference type="RefSeq" id="XP_069199525.1">
    <property type="nucleotide sequence ID" value="XM_069346652.1"/>
</dbReference>
<comment type="similarity">
    <text evidence="2">Belongs to the class-II aminoacyl-tRNA synthetase family. Alax-L subfamily.</text>
</comment>
<feature type="domain" description="Threonyl/alanyl tRNA synthetase SAD" evidence="3">
    <location>
        <begin position="243"/>
        <end position="285"/>
    </location>
</feature>
<dbReference type="InterPro" id="IPR018163">
    <property type="entry name" value="Thr/Ala-tRNA-synth_IIc_edit"/>
</dbReference>
<dbReference type="SUPFAM" id="SSF55186">
    <property type="entry name" value="ThrRS/AlaRS common domain"/>
    <property type="match status" value="1"/>
</dbReference>
<comment type="caution">
    <text evidence="4">The sequence shown here is derived from an EMBL/GenBank/DDBJ whole genome shotgun (WGS) entry which is preliminary data.</text>
</comment>
<dbReference type="PANTHER" id="PTHR43462:SF2">
    <property type="entry name" value="THREONYL AND ALANYL TRNA SYNTHETASE SECOND ADDITIONAL DOMAIN-CONTAINING PROTEIN"/>
    <property type="match status" value="1"/>
</dbReference>
<dbReference type="InterPro" id="IPR051335">
    <property type="entry name" value="Alanyl-tRNA_Editing_Enzymes"/>
</dbReference>
<evidence type="ECO:0000313" key="5">
    <source>
        <dbReference type="Proteomes" id="UP001562354"/>
    </source>
</evidence>
<dbReference type="InterPro" id="IPR009000">
    <property type="entry name" value="Transl_B-barrel_sf"/>
</dbReference>
<keyword evidence="5" id="KW-1185">Reference proteome</keyword>
<evidence type="ECO:0000259" key="3">
    <source>
        <dbReference type="SMART" id="SM00863"/>
    </source>
</evidence>
<dbReference type="EMBL" id="JBFMKM010000010">
    <property type="protein sequence ID" value="KAL1303250.1"/>
    <property type="molecule type" value="Genomic_DNA"/>
</dbReference>
<proteinExistence type="inferred from homology"/>
<dbReference type="Gene3D" id="3.30.980.10">
    <property type="entry name" value="Threonyl-trna Synthetase, Chain A, domain 2"/>
    <property type="match status" value="1"/>
</dbReference>
<organism evidence="4 5">
    <name type="scientific">Neodothiora populina</name>
    <dbReference type="NCBI Taxonomy" id="2781224"/>
    <lineage>
        <taxon>Eukaryota</taxon>
        <taxon>Fungi</taxon>
        <taxon>Dikarya</taxon>
        <taxon>Ascomycota</taxon>
        <taxon>Pezizomycotina</taxon>
        <taxon>Dothideomycetes</taxon>
        <taxon>Dothideomycetidae</taxon>
        <taxon>Dothideales</taxon>
        <taxon>Dothioraceae</taxon>
        <taxon>Neodothiora</taxon>
    </lineage>
</organism>
<dbReference type="GeneID" id="95980363"/>
<accession>A0ABR3PBZ7</accession>
<dbReference type="SUPFAM" id="SSF50447">
    <property type="entry name" value="Translation proteins"/>
    <property type="match status" value="1"/>
</dbReference>
<evidence type="ECO:0000256" key="2">
    <source>
        <dbReference type="ARBA" id="ARBA00008429"/>
    </source>
</evidence>
<dbReference type="Gene3D" id="2.40.30.130">
    <property type="match status" value="1"/>
</dbReference>
<protein>
    <recommendedName>
        <fullName evidence="3">Threonyl/alanyl tRNA synthetase SAD domain-containing protein</fullName>
    </recommendedName>
</protein>
<evidence type="ECO:0000313" key="4">
    <source>
        <dbReference type="EMBL" id="KAL1303250.1"/>
    </source>
</evidence>
<dbReference type="InterPro" id="IPR012947">
    <property type="entry name" value="tRNA_SAD"/>
</dbReference>
<comment type="cofactor">
    <cofactor evidence="1">
        <name>Zn(2+)</name>
        <dbReference type="ChEBI" id="CHEBI:29105"/>
    </cofactor>
</comment>
<gene>
    <name evidence="4" type="ORF">AAFC00_006664</name>
</gene>
<sequence length="289" mass="31183">MSAGTKKLYMDNGALRQHMSKIVRVTPTSSLPEADRALVKDPAVDDLALVTDETIFYVQGGGQPADTGVIRPYVDDSLKSMEEDKKEEVSFRVTSVRYPSAGHEILHFGHFAPRLPHNNNNSPIPFAPPLPILQQIDSAKRDLHSRLHTAGHILGLAINTLSAEGVLPTDLVESKASHYPDSAAVEFVGLIDGVHKAAIQKRTDEFVASGAGVRIHYWSLADVMSKCSGVADGFGLPDGEERARVVEIVGLGAYPCGGTHVEDCKLVGGIEVRKIARSKGVSRVSYRVL</sequence>
<evidence type="ECO:0000256" key="1">
    <source>
        <dbReference type="ARBA" id="ARBA00001947"/>
    </source>
</evidence>
<name>A0ABR3PBZ7_9PEZI</name>
<reference evidence="4 5" key="1">
    <citation type="submission" date="2024-07" db="EMBL/GenBank/DDBJ databases">
        <title>Draft sequence of the Neodothiora populina.</title>
        <authorList>
            <person name="Drown D.D."/>
            <person name="Schuette U.S."/>
            <person name="Buechlein A.B."/>
            <person name="Rusch D.R."/>
            <person name="Winton L.W."/>
            <person name="Adams G.A."/>
        </authorList>
    </citation>
    <scope>NUCLEOTIDE SEQUENCE [LARGE SCALE GENOMIC DNA]</scope>
    <source>
        <strain evidence="4 5">CPC 39397</strain>
    </source>
</reference>
<dbReference type="Proteomes" id="UP001562354">
    <property type="component" value="Unassembled WGS sequence"/>
</dbReference>
<dbReference type="SMART" id="SM00863">
    <property type="entry name" value="tRNA_SAD"/>
    <property type="match status" value="1"/>
</dbReference>
<dbReference type="PANTHER" id="PTHR43462">
    <property type="entry name" value="ALANYL-TRNA EDITING PROTEIN"/>
    <property type="match status" value="1"/>
</dbReference>